<dbReference type="InterPro" id="IPR028082">
    <property type="entry name" value="Peripla_BP_I"/>
</dbReference>
<feature type="domain" description="HTH gntR-type" evidence="4">
    <location>
        <begin position="7"/>
        <end position="75"/>
    </location>
</feature>
<evidence type="ECO:0000256" key="3">
    <source>
        <dbReference type="ARBA" id="ARBA00023163"/>
    </source>
</evidence>
<dbReference type="InterPro" id="IPR033532">
    <property type="entry name" value="AraR_ligand_bind_dom"/>
</dbReference>
<keyword evidence="1" id="KW-0805">Transcription regulation</keyword>
<dbReference type="PRINTS" id="PR00035">
    <property type="entry name" value="HTHGNTR"/>
</dbReference>
<dbReference type="Gene3D" id="1.10.10.10">
    <property type="entry name" value="Winged helix-like DNA-binding domain superfamily/Winged helix DNA-binding domain"/>
    <property type="match status" value="1"/>
</dbReference>
<dbReference type="InterPro" id="IPR046335">
    <property type="entry name" value="LacI/GalR-like_sensor"/>
</dbReference>
<dbReference type="EMBL" id="CP025746">
    <property type="protein sequence ID" value="QAA33343.1"/>
    <property type="molecule type" value="Genomic_DNA"/>
</dbReference>
<dbReference type="PANTHER" id="PTHR30146:SF150">
    <property type="entry name" value="ARABINOSE METABOLISM TRANSCRIPTIONAL REPRESSOR"/>
    <property type="match status" value="1"/>
</dbReference>
<evidence type="ECO:0000259" key="4">
    <source>
        <dbReference type="PROSITE" id="PS50949"/>
    </source>
</evidence>
<dbReference type="InterPro" id="IPR036390">
    <property type="entry name" value="WH_DNA-bd_sf"/>
</dbReference>
<dbReference type="Gene3D" id="3.40.50.2300">
    <property type="match status" value="2"/>
</dbReference>
<gene>
    <name evidence="5" type="ORF">C1I91_17755</name>
</gene>
<reference evidence="5 6" key="1">
    <citation type="submission" date="2018-01" db="EMBL/GenBank/DDBJ databases">
        <title>Genome Sequencing and Assembly of Anaerobacter polyendosporus strain CT4.</title>
        <authorList>
            <person name="Tachaapaikoon C."/>
            <person name="Sutheeworapong S."/>
            <person name="Jenjaroenpun P."/>
            <person name="Wongsurawat T."/>
            <person name="Nookeaw I."/>
            <person name="Cheawchanlertfa P."/>
            <person name="Kosugi A."/>
            <person name="Cheevadhanarak S."/>
            <person name="Ratanakhanokchai K."/>
        </authorList>
    </citation>
    <scope>NUCLEOTIDE SEQUENCE [LARGE SCALE GENOMIC DNA]</scope>
    <source>
        <strain evidence="5 6">CT4</strain>
    </source>
</reference>
<dbReference type="InterPro" id="IPR036388">
    <property type="entry name" value="WH-like_DNA-bd_sf"/>
</dbReference>
<evidence type="ECO:0000256" key="1">
    <source>
        <dbReference type="ARBA" id="ARBA00023015"/>
    </source>
</evidence>
<accession>A0A3R5QV34</accession>
<keyword evidence="3" id="KW-0804">Transcription</keyword>
<dbReference type="PANTHER" id="PTHR30146">
    <property type="entry name" value="LACI-RELATED TRANSCRIPTIONAL REPRESSOR"/>
    <property type="match status" value="1"/>
</dbReference>
<organism evidence="5 6">
    <name type="scientific">Clostridium manihotivorum</name>
    <dbReference type="NCBI Taxonomy" id="2320868"/>
    <lineage>
        <taxon>Bacteria</taxon>
        <taxon>Bacillati</taxon>
        <taxon>Bacillota</taxon>
        <taxon>Clostridia</taxon>
        <taxon>Eubacteriales</taxon>
        <taxon>Clostridiaceae</taxon>
        <taxon>Clostridium</taxon>
    </lineage>
</organism>
<evidence type="ECO:0000313" key="6">
    <source>
        <dbReference type="Proteomes" id="UP000286268"/>
    </source>
</evidence>
<dbReference type="CDD" id="cd07377">
    <property type="entry name" value="WHTH_GntR"/>
    <property type="match status" value="1"/>
</dbReference>
<proteinExistence type="predicted"/>
<evidence type="ECO:0000256" key="2">
    <source>
        <dbReference type="ARBA" id="ARBA00023125"/>
    </source>
</evidence>
<dbReference type="RefSeq" id="WP_128214066.1">
    <property type="nucleotide sequence ID" value="NZ_CP025746.1"/>
</dbReference>
<dbReference type="SUPFAM" id="SSF46785">
    <property type="entry name" value="Winged helix' DNA-binding domain"/>
    <property type="match status" value="1"/>
</dbReference>
<evidence type="ECO:0000313" key="5">
    <source>
        <dbReference type="EMBL" id="QAA33343.1"/>
    </source>
</evidence>
<dbReference type="KEGG" id="cmah:C1I91_17755"/>
<dbReference type="Proteomes" id="UP000286268">
    <property type="component" value="Chromosome"/>
</dbReference>
<dbReference type="GO" id="GO:0000976">
    <property type="term" value="F:transcription cis-regulatory region binding"/>
    <property type="evidence" value="ECO:0007669"/>
    <property type="project" value="TreeGrafter"/>
</dbReference>
<dbReference type="SUPFAM" id="SSF53822">
    <property type="entry name" value="Periplasmic binding protein-like I"/>
    <property type="match status" value="1"/>
</dbReference>
<dbReference type="Pfam" id="PF13377">
    <property type="entry name" value="Peripla_BP_3"/>
    <property type="match status" value="1"/>
</dbReference>
<dbReference type="Pfam" id="PF00392">
    <property type="entry name" value="GntR"/>
    <property type="match status" value="1"/>
</dbReference>
<dbReference type="AlphaFoldDB" id="A0A3R5QV34"/>
<dbReference type="OrthoDB" id="9813468at2"/>
<dbReference type="PROSITE" id="PS50949">
    <property type="entry name" value="HTH_GNTR"/>
    <property type="match status" value="1"/>
</dbReference>
<name>A0A3R5QV34_9CLOT</name>
<keyword evidence="2" id="KW-0238">DNA-binding</keyword>
<dbReference type="SMART" id="SM00345">
    <property type="entry name" value="HTH_GNTR"/>
    <property type="match status" value="1"/>
</dbReference>
<keyword evidence="6" id="KW-1185">Reference proteome</keyword>
<sequence>MREETKVPKYMQIASFFKKEMEEGRIAYGDQLLTENEIVDKFSVSRHTVRQAFMELENNGYIKREQGKGTFCSYSEKNKSNEQKTIAVLTTYISNYIFPSIISGIEEVLSSAGYNLLLYNTNNEKQKEKECLEKIIENGVSGLIVEPTMSAVDNINVDYYRELEKRNIPYIMINSKYKELNGPFIGMDDEEGAYILTRYLLQIGHKNIAGIFKSDDLQGLNREQGYVKALKENNISITNHNIGKYNTKEKEYFPQEFTNGLLRRKDRPTAILCYNDQIAVQALQAIREEGLRVPEDIALVGYDDSYIATATEVKLTTIRHPKEDLGRKAARMLMDTIEGKANHGSYIYKPELIVRASTTGF</sequence>
<dbReference type="GO" id="GO:0003700">
    <property type="term" value="F:DNA-binding transcription factor activity"/>
    <property type="evidence" value="ECO:0007669"/>
    <property type="project" value="InterPro"/>
</dbReference>
<protein>
    <submittedName>
        <fullName evidence="5">GntR family transcriptional regulator</fullName>
    </submittedName>
</protein>
<dbReference type="CDD" id="cd01541">
    <property type="entry name" value="PBP1_AraR"/>
    <property type="match status" value="1"/>
</dbReference>
<dbReference type="InterPro" id="IPR000524">
    <property type="entry name" value="Tscrpt_reg_HTH_GntR"/>
</dbReference>